<sequence>MNALIFAVAVLFVLVLVLVGVVFALARQIGILFERISPVGALVNESGPKIGEATPNFTLASLNGGAIYIGPRGQRSTLVFFLSTTCPICKKMLPVLQSMRSSEGKWLDIVLASDGDLDKHMAFIKKAGLEDFPYALSPELGITYRVSRLPFAVLIDGEGIVRAKGLINSREQLESLFNAAEMGVSSIQTFLNAPAAAHS</sequence>
<keyword evidence="3" id="KW-1185">Reference proteome</keyword>
<name>A0A512HFA8_9HYPH</name>
<dbReference type="GO" id="GO:0016209">
    <property type="term" value="F:antioxidant activity"/>
    <property type="evidence" value="ECO:0007669"/>
    <property type="project" value="InterPro"/>
</dbReference>
<dbReference type="AlphaFoldDB" id="A0A512HFA8"/>
<protein>
    <recommendedName>
        <fullName evidence="1">Thioredoxin domain-containing protein</fullName>
    </recommendedName>
</protein>
<evidence type="ECO:0000313" key="2">
    <source>
        <dbReference type="EMBL" id="GEO84121.1"/>
    </source>
</evidence>
<dbReference type="InterPro" id="IPR036249">
    <property type="entry name" value="Thioredoxin-like_sf"/>
</dbReference>
<dbReference type="PROSITE" id="PS51352">
    <property type="entry name" value="THIOREDOXIN_2"/>
    <property type="match status" value="1"/>
</dbReference>
<dbReference type="RefSeq" id="WP_147178925.1">
    <property type="nucleotide sequence ID" value="NZ_BJZP01000004.1"/>
</dbReference>
<dbReference type="Gene3D" id="3.40.30.10">
    <property type="entry name" value="Glutaredoxin"/>
    <property type="match status" value="1"/>
</dbReference>
<evidence type="ECO:0000313" key="3">
    <source>
        <dbReference type="Proteomes" id="UP000321717"/>
    </source>
</evidence>
<dbReference type="Proteomes" id="UP000321717">
    <property type="component" value="Unassembled WGS sequence"/>
</dbReference>
<dbReference type="GO" id="GO:0016491">
    <property type="term" value="F:oxidoreductase activity"/>
    <property type="evidence" value="ECO:0007669"/>
    <property type="project" value="InterPro"/>
</dbReference>
<proteinExistence type="predicted"/>
<dbReference type="InterPro" id="IPR000866">
    <property type="entry name" value="AhpC/TSA"/>
</dbReference>
<gene>
    <name evidence="2" type="ORF">RNA01_10530</name>
</gene>
<comment type="caution">
    <text evidence="2">The sequence shown here is derived from an EMBL/GenBank/DDBJ whole genome shotgun (WGS) entry which is preliminary data.</text>
</comment>
<evidence type="ECO:0000259" key="1">
    <source>
        <dbReference type="PROSITE" id="PS51352"/>
    </source>
</evidence>
<reference evidence="2 3" key="1">
    <citation type="submission" date="2019-07" db="EMBL/GenBank/DDBJ databases">
        <title>Whole genome shotgun sequence of Rhizobium naphthalenivorans NBRC 107585.</title>
        <authorList>
            <person name="Hosoyama A."/>
            <person name="Uohara A."/>
            <person name="Ohji S."/>
            <person name="Ichikawa N."/>
        </authorList>
    </citation>
    <scope>NUCLEOTIDE SEQUENCE [LARGE SCALE GENOMIC DNA]</scope>
    <source>
        <strain evidence="2 3">NBRC 107585</strain>
    </source>
</reference>
<dbReference type="InterPro" id="IPR050553">
    <property type="entry name" value="Thioredoxin_ResA/DsbE_sf"/>
</dbReference>
<feature type="domain" description="Thioredoxin" evidence="1">
    <location>
        <begin position="48"/>
        <end position="182"/>
    </location>
</feature>
<dbReference type="EMBL" id="BJZP01000004">
    <property type="protein sequence ID" value="GEO84121.1"/>
    <property type="molecule type" value="Genomic_DNA"/>
</dbReference>
<dbReference type="SUPFAM" id="SSF52833">
    <property type="entry name" value="Thioredoxin-like"/>
    <property type="match status" value="1"/>
</dbReference>
<dbReference type="InterPro" id="IPR013766">
    <property type="entry name" value="Thioredoxin_domain"/>
</dbReference>
<dbReference type="PANTHER" id="PTHR42852">
    <property type="entry name" value="THIOL:DISULFIDE INTERCHANGE PROTEIN DSBE"/>
    <property type="match status" value="1"/>
</dbReference>
<accession>A0A512HFA8</accession>
<dbReference type="OrthoDB" id="462848at2"/>
<organism evidence="2 3">
    <name type="scientific">Ciceribacter naphthalenivorans</name>
    <dbReference type="NCBI Taxonomy" id="1118451"/>
    <lineage>
        <taxon>Bacteria</taxon>
        <taxon>Pseudomonadati</taxon>
        <taxon>Pseudomonadota</taxon>
        <taxon>Alphaproteobacteria</taxon>
        <taxon>Hyphomicrobiales</taxon>
        <taxon>Rhizobiaceae</taxon>
        <taxon>Ciceribacter</taxon>
    </lineage>
</organism>
<dbReference type="PANTHER" id="PTHR42852:SF17">
    <property type="entry name" value="THIOREDOXIN-LIKE PROTEIN HI_1115"/>
    <property type="match status" value="1"/>
</dbReference>
<dbReference type="Pfam" id="PF00578">
    <property type="entry name" value="AhpC-TSA"/>
    <property type="match status" value="1"/>
</dbReference>